<evidence type="ECO:0000259" key="3">
    <source>
        <dbReference type="Pfam" id="PF01464"/>
    </source>
</evidence>
<reference evidence="5" key="1">
    <citation type="journal article" date="2019" name="Int. J. Syst. Evol. Microbiol.">
        <title>The Global Catalogue of Microorganisms (GCM) 10K type strain sequencing project: providing services to taxonomists for standard genome sequencing and annotation.</title>
        <authorList>
            <consortium name="The Broad Institute Genomics Platform"/>
            <consortium name="The Broad Institute Genome Sequencing Center for Infectious Disease"/>
            <person name="Wu L."/>
            <person name="Ma J."/>
        </authorList>
    </citation>
    <scope>NUCLEOTIDE SEQUENCE [LARGE SCALE GENOMIC DNA]</scope>
    <source>
        <strain evidence="5">JCM 17983</strain>
    </source>
</reference>
<feature type="chain" id="PRO_5046257393" description="Transglycosylase SLT domain-containing protein" evidence="2">
    <location>
        <begin position="19"/>
        <end position="307"/>
    </location>
</feature>
<feature type="signal peptide" evidence="2">
    <location>
        <begin position="1"/>
        <end position="18"/>
    </location>
</feature>
<proteinExistence type="predicted"/>
<gene>
    <name evidence="4" type="ORF">GCM10023203_50730</name>
</gene>
<dbReference type="CDD" id="cd13399">
    <property type="entry name" value="Slt35-like"/>
    <property type="match status" value="1"/>
</dbReference>
<organism evidence="4 5">
    <name type="scientific">Actinomycetospora straminea</name>
    <dbReference type="NCBI Taxonomy" id="663607"/>
    <lineage>
        <taxon>Bacteria</taxon>
        <taxon>Bacillati</taxon>
        <taxon>Actinomycetota</taxon>
        <taxon>Actinomycetes</taxon>
        <taxon>Pseudonocardiales</taxon>
        <taxon>Pseudonocardiaceae</taxon>
        <taxon>Actinomycetospora</taxon>
    </lineage>
</organism>
<dbReference type="Pfam" id="PF01464">
    <property type="entry name" value="SLT"/>
    <property type="match status" value="1"/>
</dbReference>
<dbReference type="InterPro" id="IPR008258">
    <property type="entry name" value="Transglycosylase_SLT_dom_1"/>
</dbReference>
<feature type="region of interest" description="Disordered" evidence="1">
    <location>
        <begin position="19"/>
        <end position="57"/>
    </location>
</feature>
<feature type="compositionally biased region" description="Low complexity" evidence="1">
    <location>
        <begin position="19"/>
        <end position="30"/>
    </location>
</feature>
<keyword evidence="5" id="KW-1185">Reference proteome</keyword>
<protein>
    <recommendedName>
        <fullName evidence="3">Transglycosylase SLT domain-containing protein</fullName>
    </recommendedName>
</protein>
<evidence type="ECO:0000313" key="4">
    <source>
        <dbReference type="EMBL" id="GAA4891045.1"/>
    </source>
</evidence>
<dbReference type="InterPro" id="IPR023346">
    <property type="entry name" value="Lysozyme-like_dom_sf"/>
</dbReference>
<sequence>MGVVALLAAVLTALGGCASGPPSPAASTPATPSPASSPPSSISSSDPIGPHGPSVPTEPAALAAVLEEARRTVADPTRSPQDVAAAGRTAQVAYEELAFHPERLPPVLAALSPETAEATGRIVGAGRDLLAMAKRGPGEMLPAWRIAAPLPPERLRAHYAEAQERFGVPWTVLAAVNLVESRMGRIASHSEAGARGPMQFMPATWASYGLGGDVTDPHDAILGAANYLRANGGATADGLDRALERYNDDERYVRAVRAYAAVMQDDERAYLAFHAWEVYFRTTAGRVHLPVGYDEAEPVRAVDYLAR</sequence>
<keyword evidence="2" id="KW-0732">Signal</keyword>
<dbReference type="Gene3D" id="1.10.530.10">
    <property type="match status" value="1"/>
</dbReference>
<evidence type="ECO:0000256" key="2">
    <source>
        <dbReference type="SAM" id="SignalP"/>
    </source>
</evidence>
<feature type="domain" description="Transglycosylase SLT" evidence="3">
    <location>
        <begin position="161"/>
        <end position="257"/>
    </location>
</feature>
<accession>A0ABP9F268</accession>
<comment type="caution">
    <text evidence="4">The sequence shown here is derived from an EMBL/GenBank/DDBJ whole genome shotgun (WGS) entry which is preliminary data.</text>
</comment>
<dbReference type="SUPFAM" id="SSF53955">
    <property type="entry name" value="Lysozyme-like"/>
    <property type="match status" value="1"/>
</dbReference>
<feature type="compositionally biased region" description="Low complexity" evidence="1">
    <location>
        <begin position="38"/>
        <end position="57"/>
    </location>
</feature>
<name>A0ABP9F268_9PSEU</name>
<dbReference type="EMBL" id="BAABHQ010000020">
    <property type="protein sequence ID" value="GAA4891045.1"/>
    <property type="molecule type" value="Genomic_DNA"/>
</dbReference>
<evidence type="ECO:0000256" key="1">
    <source>
        <dbReference type="SAM" id="MobiDB-lite"/>
    </source>
</evidence>
<dbReference type="Proteomes" id="UP001500457">
    <property type="component" value="Unassembled WGS sequence"/>
</dbReference>
<evidence type="ECO:0000313" key="5">
    <source>
        <dbReference type="Proteomes" id="UP001500457"/>
    </source>
</evidence>